<name>A0ABP0Q819_9DINO</name>
<organism evidence="1 2">
    <name type="scientific">Durusdinium trenchii</name>
    <dbReference type="NCBI Taxonomy" id="1381693"/>
    <lineage>
        <taxon>Eukaryota</taxon>
        <taxon>Sar</taxon>
        <taxon>Alveolata</taxon>
        <taxon>Dinophyceae</taxon>
        <taxon>Suessiales</taxon>
        <taxon>Symbiodiniaceae</taxon>
        <taxon>Durusdinium</taxon>
    </lineage>
</organism>
<accession>A0ABP0Q819</accession>
<proteinExistence type="predicted"/>
<gene>
    <name evidence="1" type="ORF">SCF082_LOCUS39498</name>
</gene>
<reference evidence="1 2" key="1">
    <citation type="submission" date="2024-02" db="EMBL/GenBank/DDBJ databases">
        <authorList>
            <person name="Chen Y."/>
            <person name="Shah S."/>
            <person name="Dougan E. K."/>
            <person name="Thang M."/>
            <person name="Chan C."/>
        </authorList>
    </citation>
    <scope>NUCLEOTIDE SEQUENCE [LARGE SCALE GENOMIC DNA]</scope>
</reference>
<protein>
    <submittedName>
        <fullName evidence="1">Uncharacterized protein</fullName>
    </submittedName>
</protein>
<sequence length="174" mass="19051">MSDCWAWGVQQRLAASECAKDVTAFTRCCSKAWVGRERLVQIETWSGKEEEGISPCDAELDMVRRCLPGVLLGGSGRPFEACEKDFRAVATLPSDADPKKAARVFNRGWSCAFRAFRQPVEQLVAQAQAVGECDTSGSAELATPVRPKRIIEPEPRCRPARGVKNAAGKGHWTV</sequence>
<comment type="caution">
    <text evidence="1">The sequence shown here is derived from an EMBL/GenBank/DDBJ whole genome shotgun (WGS) entry which is preliminary data.</text>
</comment>
<evidence type="ECO:0000313" key="1">
    <source>
        <dbReference type="EMBL" id="CAK9083165.1"/>
    </source>
</evidence>
<dbReference type="EMBL" id="CAXAMM010039029">
    <property type="protein sequence ID" value="CAK9083165.1"/>
    <property type="molecule type" value="Genomic_DNA"/>
</dbReference>
<keyword evidence="2" id="KW-1185">Reference proteome</keyword>
<evidence type="ECO:0000313" key="2">
    <source>
        <dbReference type="Proteomes" id="UP001642464"/>
    </source>
</evidence>
<dbReference type="Proteomes" id="UP001642464">
    <property type="component" value="Unassembled WGS sequence"/>
</dbReference>